<evidence type="ECO:0000313" key="5">
    <source>
        <dbReference type="Proteomes" id="UP000717696"/>
    </source>
</evidence>
<dbReference type="PRINTS" id="PR00081">
    <property type="entry name" value="GDHRDH"/>
</dbReference>
<dbReference type="InterPro" id="IPR036291">
    <property type="entry name" value="NAD(P)-bd_dom_sf"/>
</dbReference>
<evidence type="ECO:0000256" key="1">
    <source>
        <dbReference type="ARBA" id="ARBA00006484"/>
    </source>
</evidence>
<dbReference type="PANTHER" id="PTHR43639">
    <property type="entry name" value="OXIDOREDUCTASE, SHORT-CHAIN DEHYDROGENASE/REDUCTASE FAMILY (AFU_ORTHOLOGUE AFUA_5G02870)"/>
    <property type="match status" value="1"/>
</dbReference>
<dbReference type="PANTHER" id="PTHR43639:SF1">
    <property type="entry name" value="SHORT-CHAIN DEHYDROGENASE_REDUCTASE FAMILY PROTEIN"/>
    <property type="match status" value="1"/>
</dbReference>
<comment type="caution">
    <text evidence="4">The sequence shown here is derived from an EMBL/GenBank/DDBJ whole genome shotgun (WGS) entry which is preliminary data.</text>
</comment>
<reference evidence="4" key="1">
    <citation type="journal article" date="2021" name="Nat. Commun.">
        <title>Genetic determinants of endophytism in the Arabidopsis root mycobiome.</title>
        <authorList>
            <person name="Mesny F."/>
            <person name="Miyauchi S."/>
            <person name="Thiergart T."/>
            <person name="Pickel B."/>
            <person name="Atanasova L."/>
            <person name="Karlsson M."/>
            <person name="Huettel B."/>
            <person name="Barry K.W."/>
            <person name="Haridas S."/>
            <person name="Chen C."/>
            <person name="Bauer D."/>
            <person name="Andreopoulos W."/>
            <person name="Pangilinan J."/>
            <person name="LaButti K."/>
            <person name="Riley R."/>
            <person name="Lipzen A."/>
            <person name="Clum A."/>
            <person name="Drula E."/>
            <person name="Henrissat B."/>
            <person name="Kohler A."/>
            <person name="Grigoriev I.V."/>
            <person name="Martin F.M."/>
            <person name="Hacquard S."/>
        </authorList>
    </citation>
    <scope>NUCLEOTIDE SEQUENCE</scope>
    <source>
        <strain evidence="4">MPI-CAGE-AT-0021</strain>
    </source>
</reference>
<dbReference type="EMBL" id="JAGMUU010000024">
    <property type="protein sequence ID" value="KAH7124858.1"/>
    <property type="molecule type" value="Genomic_DNA"/>
</dbReference>
<dbReference type="SUPFAM" id="SSF51735">
    <property type="entry name" value="NAD(P)-binding Rossmann-fold domains"/>
    <property type="match status" value="1"/>
</dbReference>
<dbReference type="OrthoDB" id="294295at2759"/>
<organism evidence="4 5">
    <name type="scientific">Dactylonectria estremocensis</name>
    <dbReference type="NCBI Taxonomy" id="1079267"/>
    <lineage>
        <taxon>Eukaryota</taxon>
        <taxon>Fungi</taxon>
        <taxon>Dikarya</taxon>
        <taxon>Ascomycota</taxon>
        <taxon>Pezizomycotina</taxon>
        <taxon>Sordariomycetes</taxon>
        <taxon>Hypocreomycetidae</taxon>
        <taxon>Hypocreales</taxon>
        <taxon>Nectriaceae</taxon>
        <taxon>Dactylonectria</taxon>
    </lineage>
</organism>
<proteinExistence type="inferred from homology"/>
<accession>A0A9P9DT09</accession>
<dbReference type="Proteomes" id="UP000717696">
    <property type="component" value="Unassembled WGS sequence"/>
</dbReference>
<sequence length="257" mass="26652">MSSNGTSGQLAGKVAVVTGAASGFGLATTKIFLTQGAKVVAVDLNKDNLAKALGEASDTLATVVADVTSLRDWEQVLSTAESRFGGADILINNAGTSYPNKPTLQVTEAEFDRVMSVNLKSIYLSVQTFVPHLQKRGGGSIVNIASIGATRPRPGLVWYNASKAAVVNATKGLAAEYGKDNIRVNSICPLLSATGLFETFSGVPYSDENMKKFLGNVPLGRLCDASDVGNACLYLSSPLGSFITGVSLEVDGGRAVG</sequence>
<keyword evidence="2" id="KW-0521">NADP</keyword>
<dbReference type="GO" id="GO:0016491">
    <property type="term" value="F:oxidoreductase activity"/>
    <property type="evidence" value="ECO:0007669"/>
    <property type="project" value="UniProtKB-KW"/>
</dbReference>
<protein>
    <submittedName>
        <fullName evidence="4">Oxidoreductase</fullName>
    </submittedName>
</protein>
<dbReference type="NCBIfam" id="NF005559">
    <property type="entry name" value="PRK07231.1"/>
    <property type="match status" value="1"/>
</dbReference>
<evidence type="ECO:0000313" key="4">
    <source>
        <dbReference type="EMBL" id="KAH7124858.1"/>
    </source>
</evidence>
<keyword evidence="3" id="KW-0560">Oxidoreductase</keyword>
<gene>
    <name evidence="4" type="ORF">B0J13DRAFT_646760</name>
</gene>
<dbReference type="FunFam" id="3.40.50.720:FF:000084">
    <property type="entry name" value="Short-chain dehydrogenase reductase"/>
    <property type="match status" value="1"/>
</dbReference>
<keyword evidence="5" id="KW-1185">Reference proteome</keyword>
<dbReference type="AlphaFoldDB" id="A0A9P9DT09"/>
<evidence type="ECO:0000256" key="2">
    <source>
        <dbReference type="ARBA" id="ARBA00022857"/>
    </source>
</evidence>
<dbReference type="Pfam" id="PF13561">
    <property type="entry name" value="adh_short_C2"/>
    <property type="match status" value="1"/>
</dbReference>
<dbReference type="InterPro" id="IPR002347">
    <property type="entry name" value="SDR_fam"/>
</dbReference>
<dbReference type="Gene3D" id="3.40.50.720">
    <property type="entry name" value="NAD(P)-binding Rossmann-like Domain"/>
    <property type="match status" value="1"/>
</dbReference>
<dbReference type="PRINTS" id="PR00080">
    <property type="entry name" value="SDRFAMILY"/>
</dbReference>
<evidence type="ECO:0000256" key="3">
    <source>
        <dbReference type="ARBA" id="ARBA00023002"/>
    </source>
</evidence>
<comment type="similarity">
    <text evidence="1">Belongs to the short-chain dehydrogenases/reductases (SDR) family.</text>
</comment>
<name>A0A9P9DT09_9HYPO</name>